<keyword evidence="2" id="KW-1185">Reference proteome</keyword>
<feature type="domain" description="Peptidase S1" evidence="1">
    <location>
        <begin position="1"/>
        <end position="93"/>
    </location>
</feature>
<accession>A0ABM1M142</accession>
<dbReference type="Gene3D" id="2.40.10.10">
    <property type="entry name" value="Trypsin-like serine proteases"/>
    <property type="match status" value="1"/>
</dbReference>
<gene>
    <name evidence="3" type="primary">LOC108556623</name>
</gene>
<dbReference type="Proteomes" id="UP000695000">
    <property type="component" value="Unplaced"/>
</dbReference>
<dbReference type="SUPFAM" id="SSF50494">
    <property type="entry name" value="Trypsin-like serine proteases"/>
    <property type="match status" value="1"/>
</dbReference>
<dbReference type="InterPro" id="IPR009003">
    <property type="entry name" value="Peptidase_S1_PA"/>
</dbReference>
<dbReference type="Pfam" id="PF00089">
    <property type="entry name" value="Trypsin"/>
    <property type="match status" value="1"/>
</dbReference>
<dbReference type="PROSITE" id="PS50240">
    <property type="entry name" value="TRYPSIN_DOM"/>
    <property type="match status" value="1"/>
</dbReference>
<dbReference type="InterPro" id="IPR001254">
    <property type="entry name" value="Trypsin_dom"/>
</dbReference>
<evidence type="ECO:0000313" key="2">
    <source>
        <dbReference type="Proteomes" id="UP000695000"/>
    </source>
</evidence>
<name>A0ABM1M142_NICVS</name>
<evidence type="ECO:0000259" key="1">
    <source>
        <dbReference type="PROSITE" id="PS50240"/>
    </source>
</evidence>
<dbReference type="PANTHER" id="PTHR24260:SF143">
    <property type="entry name" value="SERINE PROTEASE GD-LIKE PROTEIN"/>
    <property type="match status" value="1"/>
</dbReference>
<reference evidence="3" key="1">
    <citation type="submission" date="2025-08" db="UniProtKB">
        <authorList>
            <consortium name="RefSeq"/>
        </authorList>
    </citation>
    <scope>IDENTIFICATION</scope>
    <source>
        <tissue evidence="3">Whole Larva</tissue>
    </source>
</reference>
<organism evidence="2 3">
    <name type="scientific">Nicrophorus vespilloides</name>
    <name type="common">Boreal carrion beetle</name>
    <dbReference type="NCBI Taxonomy" id="110193"/>
    <lineage>
        <taxon>Eukaryota</taxon>
        <taxon>Metazoa</taxon>
        <taxon>Ecdysozoa</taxon>
        <taxon>Arthropoda</taxon>
        <taxon>Hexapoda</taxon>
        <taxon>Insecta</taxon>
        <taxon>Pterygota</taxon>
        <taxon>Neoptera</taxon>
        <taxon>Endopterygota</taxon>
        <taxon>Coleoptera</taxon>
        <taxon>Polyphaga</taxon>
        <taxon>Staphyliniformia</taxon>
        <taxon>Silphidae</taxon>
        <taxon>Nicrophorinae</taxon>
        <taxon>Nicrophorus</taxon>
    </lineage>
</organism>
<evidence type="ECO:0000313" key="3">
    <source>
        <dbReference type="RefSeq" id="XP_017768292.1"/>
    </source>
</evidence>
<dbReference type="GeneID" id="108556623"/>
<sequence>MPIVDTKSCVSSKPEFFEKFTTNKTFCAGYKNGTSVCNGDSGGGMFFRNENVWYLRGIVSVSLALQRKYCDPHNYVVFTDLAAYIDFVQSNIIRP</sequence>
<dbReference type="RefSeq" id="XP_017768292.1">
    <property type="nucleotide sequence ID" value="XM_017912803.1"/>
</dbReference>
<dbReference type="InterPro" id="IPR043504">
    <property type="entry name" value="Peptidase_S1_PA_chymotrypsin"/>
</dbReference>
<dbReference type="InterPro" id="IPR051333">
    <property type="entry name" value="CLIP_Serine_Protease"/>
</dbReference>
<protein>
    <submittedName>
        <fullName evidence="3">Serine protease gd-like</fullName>
    </submittedName>
</protein>
<proteinExistence type="predicted"/>
<dbReference type="PANTHER" id="PTHR24260">
    <property type="match status" value="1"/>
</dbReference>